<proteinExistence type="predicted"/>
<name>A0A172ZI01_9BACL</name>
<keyword evidence="1" id="KW-0812">Transmembrane</keyword>
<gene>
    <name evidence="2" type="ORF">AR543_14915</name>
</gene>
<dbReference type="OrthoDB" id="2666190at2"/>
<accession>A0A172ZI01</accession>
<evidence type="ECO:0000256" key="1">
    <source>
        <dbReference type="SAM" id="Phobius"/>
    </source>
</evidence>
<keyword evidence="1" id="KW-0472">Membrane</keyword>
<dbReference type="KEGG" id="pbv:AR543_14915"/>
<evidence type="ECO:0000313" key="3">
    <source>
        <dbReference type="Proteomes" id="UP000078148"/>
    </source>
</evidence>
<keyword evidence="3" id="KW-1185">Reference proteome</keyword>
<reference evidence="2 3" key="2">
    <citation type="journal article" date="2016" name="Int. J. Syst. Evol. Microbiol.">
        <title>Paenibacillus bovis sp. nov., isolated from raw yak (Bos grunniens) milk.</title>
        <authorList>
            <person name="Gao C."/>
            <person name="Han J."/>
            <person name="Liu Z."/>
            <person name="Xu X."/>
            <person name="Hang F."/>
            <person name="Wu Z."/>
        </authorList>
    </citation>
    <scope>NUCLEOTIDE SEQUENCE [LARGE SCALE GENOMIC DNA]</scope>
    <source>
        <strain evidence="2 3">BD3526</strain>
    </source>
</reference>
<feature type="transmembrane region" description="Helical" evidence="1">
    <location>
        <begin position="15"/>
        <end position="34"/>
    </location>
</feature>
<reference evidence="3" key="1">
    <citation type="submission" date="2015-10" db="EMBL/GenBank/DDBJ databases">
        <title>Genome of Paenibacillus bovis sp. nov.</title>
        <authorList>
            <person name="Wu Z."/>
            <person name="Gao C."/>
            <person name="Liu Z."/>
            <person name="Zheng H."/>
        </authorList>
    </citation>
    <scope>NUCLEOTIDE SEQUENCE [LARGE SCALE GENOMIC DNA]</scope>
    <source>
        <strain evidence="3">BD3526</strain>
    </source>
</reference>
<dbReference type="AlphaFoldDB" id="A0A172ZI01"/>
<feature type="transmembrane region" description="Helical" evidence="1">
    <location>
        <begin position="40"/>
        <end position="58"/>
    </location>
</feature>
<dbReference type="RefSeq" id="WP_060535280.1">
    <property type="nucleotide sequence ID" value="NZ_CP013023.1"/>
</dbReference>
<dbReference type="EMBL" id="CP013023">
    <property type="protein sequence ID" value="ANF97163.1"/>
    <property type="molecule type" value="Genomic_DNA"/>
</dbReference>
<protein>
    <submittedName>
        <fullName evidence="2">Uncharacterized protein</fullName>
    </submittedName>
</protein>
<evidence type="ECO:0000313" key="2">
    <source>
        <dbReference type="EMBL" id="ANF97163.1"/>
    </source>
</evidence>
<sequence>MNTFQAKRPSGSRDFIGILLNLVLLVCILGNLTFPEYRLSWYYMVWTMLILLIVYLAVMVRRRLQKPFSVQLDKEAIRVGDRKIGSNGIQQIWLKGYERPVVGIQSHGRRILTPSHCFVFVGEEDLSLEQLSEWASQHGIQVVNKPFMRWI</sequence>
<organism evidence="2 3">
    <name type="scientific">Paenibacillus bovis</name>
    <dbReference type="NCBI Taxonomy" id="1616788"/>
    <lineage>
        <taxon>Bacteria</taxon>
        <taxon>Bacillati</taxon>
        <taxon>Bacillota</taxon>
        <taxon>Bacilli</taxon>
        <taxon>Bacillales</taxon>
        <taxon>Paenibacillaceae</taxon>
        <taxon>Paenibacillus</taxon>
    </lineage>
</organism>
<dbReference type="Proteomes" id="UP000078148">
    <property type="component" value="Chromosome"/>
</dbReference>
<keyword evidence="1" id="KW-1133">Transmembrane helix</keyword>